<protein>
    <recommendedName>
        <fullName evidence="5">ATPase</fullName>
    </recommendedName>
</protein>
<reference evidence="3 4" key="1">
    <citation type="submission" date="2024-08" db="EMBL/GenBank/DDBJ databases">
        <authorList>
            <person name="Lu H."/>
        </authorList>
    </citation>
    <scope>NUCLEOTIDE SEQUENCE [LARGE SCALE GENOMIC DNA]</scope>
    <source>
        <strain evidence="3 4">BYS180W</strain>
    </source>
</reference>
<comment type="caution">
    <text evidence="3">The sequence shown here is derived from an EMBL/GenBank/DDBJ whole genome shotgun (WGS) entry which is preliminary data.</text>
</comment>
<dbReference type="EMBL" id="JBIGHZ010000001">
    <property type="protein sequence ID" value="MFG6447110.1"/>
    <property type="molecule type" value="Genomic_DNA"/>
</dbReference>
<gene>
    <name evidence="3" type="ORF">ACG0Z6_02505</name>
</gene>
<sequence>MTANTTAQDQGSATTNPNGPTQVQVHVEPPDGLLLFDPQRNQLLSVPKEHVQAFLAEANAMEALCLQLLQAKQEIHAAQEALAELSEQRFPPLGLQTELTQRLTAAQKKYDQAYEKIKNELGDQGYLTGASNGRELMSLLPLAMRQKPGQPAQPWGRKATYVRSEKMKNHWRTYNLSAADTRQNDSFVRNGQIDRQALKDQFTKITPKLKAEWGLAAGHFFPQLQSWAEALRSERKLDDNGNLLFKSEAHLFRYFLGCGLEGSWSPKEGKVFGKANAKAEVQVARAEAALECVFPSQTGWVWALVGPKSGKTFHIGAMRLMATIKVGAGAGASLAVELAVELDYSATKAGAAGPAVRGRRSKPTPPTTQLNLSKYTVSASAGAEVFAGVKASGELVGGLQFLNPEKGDKFDFMASVGPKLEGQMGVGAGANLMVNFEKGRFMVRAKAALCLGLGAKGEIALEINGRRVVSFLQWFFHALLNVGFEYLEVVHRDAYRQATRLAVLMVEGGETAYEKLTTSWAEFVDDLSDGMAREDRRVALMNKILGNPVALRLATPEAHGILLWQMSRHGFLTKTTHAAENSEGMEMLGRRKRAIYLICTWAQCRSQFENMVQHMGPEGAKSDFKANYQHLLNFMEIGPMDSKWDTKLQQLYDRLPSDPARGYALVQNDTNQFMAQVAMGNSFLYLAQLRGATLIPDNLA</sequence>
<evidence type="ECO:0008006" key="5">
    <source>
        <dbReference type="Google" id="ProtNLM"/>
    </source>
</evidence>
<accession>A0ABW7FS01</accession>
<evidence type="ECO:0000256" key="2">
    <source>
        <dbReference type="SAM" id="MobiDB-lite"/>
    </source>
</evidence>
<feature type="region of interest" description="Disordered" evidence="2">
    <location>
        <begin position="1"/>
        <end position="26"/>
    </location>
</feature>
<keyword evidence="1" id="KW-0175">Coiled coil</keyword>
<feature type="coiled-coil region" evidence="1">
    <location>
        <begin position="61"/>
        <end position="116"/>
    </location>
</feature>
<evidence type="ECO:0000313" key="3">
    <source>
        <dbReference type="EMBL" id="MFG6447110.1"/>
    </source>
</evidence>
<proteinExistence type="predicted"/>
<dbReference type="Proteomes" id="UP001606099">
    <property type="component" value="Unassembled WGS sequence"/>
</dbReference>
<evidence type="ECO:0000313" key="4">
    <source>
        <dbReference type="Proteomes" id="UP001606099"/>
    </source>
</evidence>
<dbReference type="RefSeq" id="WP_394458483.1">
    <property type="nucleotide sequence ID" value="NZ_JBIGHZ010000001.1"/>
</dbReference>
<name>A0ABW7FS01_9BURK</name>
<feature type="compositionally biased region" description="Polar residues" evidence="2">
    <location>
        <begin position="1"/>
        <end position="24"/>
    </location>
</feature>
<evidence type="ECO:0000256" key="1">
    <source>
        <dbReference type="SAM" id="Coils"/>
    </source>
</evidence>
<keyword evidence="4" id="KW-1185">Reference proteome</keyword>
<organism evidence="3 4">
    <name type="scientific">Roseateles rivi</name>
    <dbReference type="NCBI Taxonomy" id="3299028"/>
    <lineage>
        <taxon>Bacteria</taxon>
        <taxon>Pseudomonadati</taxon>
        <taxon>Pseudomonadota</taxon>
        <taxon>Betaproteobacteria</taxon>
        <taxon>Burkholderiales</taxon>
        <taxon>Sphaerotilaceae</taxon>
        <taxon>Roseateles</taxon>
    </lineage>
</organism>